<feature type="domain" description="HTH lysR-type" evidence="5">
    <location>
        <begin position="4"/>
        <end position="61"/>
    </location>
</feature>
<dbReference type="Gene3D" id="1.10.10.10">
    <property type="entry name" value="Winged helix-like DNA-binding domain superfamily/Winged helix DNA-binding domain"/>
    <property type="match status" value="1"/>
</dbReference>
<evidence type="ECO:0000259" key="5">
    <source>
        <dbReference type="PROSITE" id="PS50931"/>
    </source>
</evidence>
<comment type="caution">
    <text evidence="6">The sequence shown here is derived from an EMBL/GenBank/DDBJ whole genome shotgun (WGS) entry which is preliminary data.</text>
</comment>
<evidence type="ECO:0000256" key="2">
    <source>
        <dbReference type="ARBA" id="ARBA00023015"/>
    </source>
</evidence>
<protein>
    <submittedName>
        <fullName evidence="6">LysR family transcriptional regulator</fullName>
    </submittedName>
</protein>
<dbReference type="InterPro" id="IPR050389">
    <property type="entry name" value="LysR-type_TF"/>
</dbReference>
<dbReference type="InterPro" id="IPR005119">
    <property type="entry name" value="LysR_subst-bd"/>
</dbReference>
<dbReference type="PANTHER" id="PTHR30118">
    <property type="entry name" value="HTH-TYPE TRANSCRIPTIONAL REGULATOR LEUO-RELATED"/>
    <property type="match status" value="1"/>
</dbReference>
<dbReference type="Gene3D" id="3.40.190.10">
    <property type="entry name" value="Periplasmic binding protein-like II"/>
    <property type="match status" value="2"/>
</dbReference>
<sequence length="315" mass="33455">MNALDLNLLLALDALLDTNSVTEAARRLHTSTSAMSRTLTKLRAVLGDPLLVRSGRQLVPTPRALELRQDVAALVEAGRSLLTARDGPGAERHRDFVVRVSDSVAARLPGPLLAAVGTQLPGVTVRLVAADPADAAVGLRDGRVDIEVGVLGRTDPETVVKRLLTDRWVGVAAAAHRFAADRPTVAAYAAVRHLEVSPTGRTHGVIDDRLALHGRTRRVVATVADLPTALFTVATTDLVCPAPEALTRPARRALGLATFEIPLPLPAPVLAMAWHPRNTADAGHRALRELIATVLRDLPDPDLPEADPVPVRIPG</sequence>
<accession>A0ABV8VEZ2</accession>
<dbReference type="InterPro" id="IPR000847">
    <property type="entry name" value="LysR_HTH_N"/>
</dbReference>
<dbReference type="EMBL" id="JBHSDL010000014">
    <property type="protein sequence ID" value="MFC4374589.1"/>
    <property type="molecule type" value="Genomic_DNA"/>
</dbReference>
<keyword evidence="4" id="KW-0804">Transcription</keyword>
<gene>
    <name evidence="6" type="ORF">ACFO5K_10820</name>
</gene>
<dbReference type="SUPFAM" id="SSF46785">
    <property type="entry name" value="Winged helix' DNA-binding domain"/>
    <property type="match status" value="1"/>
</dbReference>
<name>A0ABV8VEZ2_9NOCA</name>
<evidence type="ECO:0000313" key="6">
    <source>
        <dbReference type="EMBL" id="MFC4374589.1"/>
    </source>
</evidence>
<keyword evidence="2" id="KW-0805">Transcription regulation</keyword>
<evidence type="ECO:0000256" key="4">
    <source>
        <dbReference type="ARBA" id="ARBA00023163"/>
    </source>
</evidence>
<evidence type="ECO:0000313" key="7">
    <source>
        <dbReference type="Proteomes" id="UP001595844"/>
    </source>
</evidence>
<dbReference type="PANTHER" id="PTHR30118:SF15">
    <property type="entry name" value="TRANSCRIPTIONAL REGULATORY PROTEIN"/>
    <property type="match status" value="1"/>
</dbReference>
<evidence type="ECO:0000256" key="3">
    <source>
        <dbReference type="ARBA" id="ARBA00023125"/>
    </source>
</evidence>
<dbReference type="Pfam" id="PF00126">
    <property type="entry name" value="HTH_1"/>
    <property type="match status" value="1"/>
</dbReference>
<dbReference type="InterPro" id="IPR036388">
    <property type="entry name" value="WH-like_DNA-bd_sf"/>
</dbReference>
<comment type="similarity">
    <text evidence="1">Belongs to the LysR transcriptional regulatory family.</text>
</comment>
<dbReference type="SUPFAM" id="SSF53850">
    <property type="entry name" value="Periplasmic binding protein-like II"/>
    <property type="match status" value="1"/>
</dbReference>
<proteinExistence type="inferred from homology"/>
<keyword evidence="3" id="KW-0238">DNA-binding</keyword>
<dbReference type="Pfam" id="PF03466">
    <property type="entry name" value="LysR_substrate"/>
    <property type="match status" value="1"/>
</dbReference>
<dbReference type="Proteomes" id="UP001595844">
    <property type="component" value="Unassembled WGS sequence"/>
</dbReference>
<dbReference type="PROSITE" id="PS50931">
    <property type="entry name" value="HTH_LYSR"/>
    <property type="match status" value="1"/>
</dbReference>
<dbReference type="RefSeq" id="WP_378559895.1">
    <property type="nucleotide sequence ID" value="NZ_JBHSDL010000014.1"/>
</dbReference>
<dbReference type="InterPro" id="IPR036390">
    <property type="entry name" value="WH_DNA-bd_sf"/>
</dbReference>
<reference evidence="7" key="1">
    <citation type="journal article" date="2019" name="Int. J. Syst. Evol. Microbiol.">
        <title>The Global Catalogue of Microorganisms (GCM) 10K type strain sequencing project: providing services to taxonomists for standard genome sequencing and annotation.</title>
        <authorList>
            <consortium name="The Broad Institute Genomics Platform"/>
            <consortium name="The Broad Institute Genome Sequencing Center for Infectious Disease"/>
            <person name="Wu L."/>
            <person name="Ma J."/>
        </authorList>
    </citation>
    <scope>NUCLEOTIDE SEQUENCE [LARGE SCALE GENOMIC DNA]</scope>
    <source>
        <strain evidence="7">IBRC-M 10490</strain>
    </source>
</reference>
<evidence type="ECO:0000256" key="1">
    <source>
        <dbReference type="ARBA" id="ARBA00009437"/>
    </source>
</evidence>
<keyword evidence="7" id="KW-1185">Reference proteome</keyword>
<organism evidence="6 7">
    <name type="scientific">Nocardia halotolerans</name>
    <dbReference type="NCBI Taxonomy" id="1755878"/>
    <lineage>
        <taxon>Bacteria</taxon>
        <taxon>Bacillati</taxon>
        <taxon>Actinomycetota</taxon>
        <taxon>Actinomycetes</taxon>
        <taxon>Mycobacteriales</taxon>
        <taxon>Nocardiaceae</taxon>
        <taxon>Nocardia</taxon>
    </lineage>
</organism>